<gene>
    <name evidence="2" type="ORF">LCGC14_1162470</name>
</gene>
<accession>A0A0F9LX89</accession>
<keyword evidence="1" id="KW-0472">Membrane</keyword>
<organism evidence="2">
    <name type="scientific">marine sediment metagenome</name>
    <dbReference type="NCBI Taxonomy" id="412755"/>
    <lineage>
        <taxon>unclassified sequences</taxon>
        <taxon>metagenomes</taxon>
        <taxon>ecological metagenomes</taxon>
    </lineage>
</organism>
<dbReference type="EMBL" id="LAZR01005682">
    <property type="protein sequence ID" value="KKM97983.1"/>
    <property type="molecule type" value="Genomic_DNA"/>
</dbReference>
<proteinExistence type="predicted"/>
<feature type="transmembrane region" description="Helical" evidence="1">
    <location>
        <begin position="51"/>
        <end position="72"/>
    </location>
</feature>
<name>A0A0F9LX89_9ZZZZ</name>
<comment type="caution">
    <text evidence="2">The sequence shown here is derived from an EMBL/GenBank/DDBJ whole genome shotgun (WGS) entry which is preliminary data.</text>
</comment>
<reference evidence="2" key="1">
    <citation type="journal article" date="2015" name="Nature">
        <title>Complex archaea that bridge the gap between prokaryotes and eukaryotes.</title>
        <authorList>
            <person name="Spang A."/>
            <person name="Saw J.H."/>
            <person name="Jorgensen S.L."/>
            <person name="Zaremba-Niedzwiedzka K."/>
            <person name="Martijn J."/>
            <person name="Lind A.E."/>
            <person name="van Eijk R."/>
            <person name="Schleper C."/>
            <person name="Guy L."/>
            <person name="Ettema T.J."/>
        </authorList>
    </citation>
    <scope>NUCLEOTIDE SEQUENCE</scope>
</reference>
<dbReference type="AlphaFoldDB" id="A0A0F9LX89"/>
<keyword evidence="1" id="KW-1133">Transmembrane helix</keyword>
<protein>
    <submittedName>
        <fullName evidence="2">Uncharacterized protein</fullName>
    </submittedName>
</protein>
<evidence type="ECO:0000256" key="1">
    <source>
        <dbReference type="SAM" id="Phobius"/>
    </source>
</evidence>
<keyword evidence="1" id="KW-0812">Transmembrane</keyword>
<evidence type="ECO:0000313" key="2">
    <source>
        <dbReference type="EMBL" id="KKM97983.1"/>
    </source>
</evidence>
<sequence>MTRAQEEKLITQVGEMHGVLFRNGLVKRVNLLEKAMANNVEKSRINNRANIALGISVTMVGVAFISLISKLIGIW</sequence>